<protein>
    <submittedName>
        <fullName evidence="1">Uncharacterized protein</fullName>
    </submittedName>
</protein>
<evidence type="ECO:0000313" key="2">
    <source>
        <dbReference type="Proteomes" id="UP000555546"/>
    </source>
</evidence>
<organism evidence="1 2">
    <name type="scientific">Brucella daejeonensis</name>
    <dbReference type="NCBI Taxonomy" id="659015"/>
    <lineage>
        <taxon>Bacteria</taxon>
        <taxon>Pseudomonadati</taxon>
        <taxon>Pseudomonadota</taxon>
        <taxon>Alphaproteobacteria</taxon>
        <taxon>Hyphomicrobiales</taxon>
        <taxon>Brucellaceae</taxon>
        <taxon>Brucella/Ochrobactrum group</taxon>
        <taxon>Brucella</taxon>
    </lineage>
</organism>
<accession>A0A7W9AYM3</accession>
<comment type="caution">
    <text evidence="1">The sequence shown here is derived from an EMBL/GenBank/DDBJ whole genome shotgun (WGS) entry which is preliminary data.</text>
</comment>
<reference evidence="1 2" key="1">
    <citation type="submission" date="2020-08" db="EMBL/GenBank/DDBJ databases">
        <title>Genomic Encyclopedia of Type Strains, Phase IV (KMG-IV): sequencing the most valuable type-strain genomes for metagenomic binning, comparative biology and taxonomic classification.</title>
        <authorList>
            <person name="Goeker M."/>
        </authorList>
    </citation>
    <scope>NUCLEOTIDE SEQUENCE [LARGE SCALE GENOMIC DNA]</scope>
    <source>
        <strain evidence="1 2">DSM 26944</strain>
    </source>
</reference>
<name>A0A7W9AYM3_9HYPH</name>
<evidence type="ECO:0000313" key="1">
    <source>
        <dbReference type="EMBL" id="MBB5703007.1"/>
    </source>
</evidence>
<dbReference type="AlphaFoldDB" id="A0A7W9AYM3"/>
<gene>
    <name evidence="1" type="ORF">FHS76_002898</name>
</gene>
<dbReference type="Proteomes" id="UP000555546">
    <property type="component" value="Unassembled WGS sequence"/>
</dbReference>
<keyword evidence="2" id="KW-1185">Reference proteome</keyword>
<dbReference type="RefSeq" id="WP_183653826.1">
    <property type="nucleotide sequence ID" value="NZ_JACIJG010000010.1"/>
</dbReference>
<proteinExistence type="predicted"/>
<sequence length="389" mass="45191">MALVSYIIGDCPGCSAKQAFGNVDVYSRYVYRGCGRCRYNEKVPLPELKKKVLYLDQFFFSHAFRANDPVFVEAAERISNLTASQQLVVPFSNIHEDETHMWERYAELMEFIKHTSRGHEFRHAFHIENDQLQDALHAWLHNEPVEFEKADAINDDIHVWDGYYRIDVGGYNRNRDVVRKGKVEAIEGLIDLFPNWRNSTNTFEQDKGLEHEAAARGYINSYITYAKRMFSGDYTALLDSPVMSEVVQVMLSQFSKEMDHKAKLERIVEFYSTEQFRAAPVQDLKSRMFATLKMLVVQGAYQNRDNALKKLSGFYYDVDHISTYAPYCDAILIDGPMHEIVGRQQVDLEKRYGVKVFSRSNWDEMLAWFDDIEAEMTDEHRQALAVAYP</sequence>
<dbReference type="EMBL" id="JACIJG010000010">
    <property type="protein sequence ID" value="MBB5703007.1"/>
    <property type="molecule type" value="Genomic_DNA"/>
</dbReference>